<organism evidence="1 2">
    <name type="scientific">Aneurinibacillus thermoaerophilus</name>
    <dbReference type="NCBI Taxonomy" id="143495"/>
    <lineage>
        <taxon>Bacteria</taxon>
        <taxon>Bacillati</taxon>
        <taxon>Bacillota</taxon>
        <taxon>Bacilli</taxon>
        <taxon>Bacillales</taxon>
        <taxon>Paenibacillaceae</taxon>
        <taxon>Aneurinibacillus group</taxon>
        <taxon>Aneurinibacillus</taxon>
    </lineage>
</organism>
<dbReference type="Pfam" id="PF08183">
    <property type="entry name" value="SpoV"/>
    <property type="match status" value="1"/>
</dbReference>
<evidence type="ECO:0000313" key="2">
    <source>
        <dbReference type="Proteomes" id="UP000826616"/>
    </source>
</evidence>
<reference evidence="1 2" key="1">
    <citation type="submission" date="2021-08" db="EMBL/GenBank/DDBJ databases">
        <title>Complete genome sequence of the strain Aneurinibacillus thermoaerophilus CCM 8960.</title>
        <authorList>
            <person name="Musilova J."/>
            <person name="Kourilova X."/>
            <person name="Pernicova I."/>
            <person name="Bezdicek M."/>
            <person name="Lengerova M."/>
            <person name="Obruca S."/>
            <person name="Sedlar K."/>
        </authorList>
    </citation>
    <scope>NUCLEOTIDE SEQUENCE [LARGE SCALE GENOMIC DNA]</scope>
    <source>
        <strain evidence="1 2">CCM 8960</strain>
    </source>
</reference>
<dbReference type="NCBIfam" id="NF033436">
    <property type="entry name" value="SpoVM_broad"/>
    <property type="match status" value="1"/>
</dbReference>
<dbReference type="InterPro" id="IPR012609">
    <property type="entry name" value="Spore_V_M"/>
</dbReference>
<accession>A0ABX8YFL7</accession>
<proteinExistence type="predicted"/>
<name>A0ABX8YFL7_ANETH</name>
<evidence type="ECO:0000313" key="1">
    <source>
        <dbReference type="EMBL" id="QYY44582.1"/>
    </source>
</evidence>
<dbReference type="GeneID" id="97604226"/>
<keyword evidence="2" id="KW-1185">Reference proteome</keyword>
<dbReference type="EMBL" id="CP080764">
    <property type="protein sequence ID" value="QYY44582.1"/>
    <property type="molecule type" value="Genomic_DNA"/>
</dbReference>
<dbReference type="RefSeq" id="WP_082706166.1">
    <property type="nucleotide sequence ID" value="NZ_CP080764.1"/>
</dbReference>
<dbReference type="Proteomes" id="UP000826616">
    <property type="component" value="Chromosome"/>
</dbReference>
<gene>
    <name evidence="1" type="primary">spoVM</name>
    <name evidence="1" type="ORF">K3F53_11900</name>
</gene>
<sequence length="25" mass="2778">MKFYTIKLPKFLGGLIRAILGGGKR</sequence>
<protein>
    <submittedName>
        <fullName evidence="1">Stage V sporulation protein SpoVM</fullName>
    </submittedName>
</protein>